<reference evidence="2" key="1">
    <citation type="submission" date="2023-10" db="EMBL/GenBank/DDBJ databases">
        <title>Genome assemblies of two species of porcelain crab, Petrolisthes cinctipes and Petrolisthes manimaculis (Anomura: Porcellanidae).</title>
        <authorList>
            <person name="Angst P."/>
        </authorList>
    </citation>
    <scope>NUCLEOTIDE SEQUENCE</scope>
    <source>
        <strain evidence="2">PB745_01</strain>
        <tissue evidence="2">Gill</tissue>
    </source>
</reference>
<name>A0AAE1K9J7_PETCI</name>
<dbReference type="EMBL" id="JAWQEG010003389">
    <property type="protein sequence ID" value="KAK3866483.1"/>
    <property type="molecule type" value="Genomic_DNA"/>
</dbReference>
<organism evidence="2 3">
    <name type="scientific">Petrolisthes cinctipes</name>
    <name type="common">Flat porcelain crab</name>
    <dbReference type="NCBI Taxonomy" id="88211"/>
    <lineage>
        <taxon>Eukaryota</taxon>
        <taxon>Metazoa</taxon>
        <taxon>Ecdysozoa</taxon>
        <taxon>Arthropoda</taxon>
        <taxon>Crustacea</taxon>
        <taxon>Multicrustacea</taxon>
        <taxon>Malacostraca</taxon>
        <taxon>Eumalacostraca</taxon>
        <taxon>Eucarida</taxon>
        <taxon>Decapoda</taxon>
        <taxon>Pleocyemata</taxon>
        <taxon>Anomura</taxon>
        <taxon>Galatheoidea</taxon>
        <taxon>Porcellanidae</taxon>
        <taxon>Petrolisthes</taxon>
    </lineage>
</organism>
<comment type="caution">
    <text evidence="2">The sequence shown here is derived from an EMBL/GenBank/DDBJ whole genome shotgun (WGS) entry which is preliminary data.</text>
</comment>
<dbReference type="AlphaFoldDB" id="A0AAE1K9J7"/>
<sequence>MKTEEEERGNRIEREVRSEEKGKDGGEMNERTRRE</sequence>
<keyword evidence="3" id="KW-1185">Reference proteome</keyword>
<gene>
    <name evidence="2" type="ORF">Pcinc_027981</name>
</gene>
<feature type="region of interest" description="Disordered" evidence="1">
    <location>
        <begin position="1"/>
        <end position="35"/>
    </location>
</feature>
<feature type="non-terminal residue" evidence="2">
    <location>
        <position position="35"/>
    </location>
</feature>
<evidence type="ECO:0000313" key="2">
    <source>
        <dbReference type="EMBL" id="KAK3866483.1"/>
    </source>
</evidence>
<proteinExistence type="predicted"/>
<accession>A0AAE1K9J7</accession>
<evidence type="ECO:0000256" key="1">
    <source>
        <dbReference type="SAM" id="MobiDB-lite"/>
    </source>
</evidence>
<dbReference type="Proteomes" id="UP001286313">
    <property type="component" value="Unassembled WGS sequence"/>
</dbReference>
<evidence type="ECO:0000313" key="3">
    <source>
        <dbReference type="Proteomes" id="UP001286313"/>
    </source>
</evidence>
<protein>
    <submittedName>
        <fullName evidence="2">Uncharacterized protein</fullName>
    </submittedName>
</protein>